<proteinExistence type="predicted"/>
<evidence type="ECO:0000313" key="2">
    <source>
        <dbReference type="EMBL" id="KGN65928.1"/>
    </source>
</evidence>
<dbReference type="STRING" id="3659.A0A0A0LVW1"/>
<dbReference type="Gramene" id="KGN65928">
    <property type="protein sequence ID" value="KGN65928"/>
    <property type="gene ID" value="Csa_1G538260"/>
</dbReference>
<organism evidence="2 3">
    <name type="scientific">Cucumis sativus</name>
    <name type="common">Cucumber</name>
    <dbReference type="NCBI Taxonomy" id="3659"/>
    <lineage>
        <taxon>Eukaryota</taxon>
        <taxon>Viridiplantae</taxon>
        <taxon>Streptophyta</taxon>
        <taxon>Embryophyta</taxon>
        <taxon>Tracheophyta</taxon>
        <taxon>Spermatophyta</taxon>
        <taxon>Magnoliopsida</taxon>
        <taxon>eudicotyledons</taxon>
        <taxon>Gunneridae</taxon>
        <taxon>Pentapetalae</taxon>
        <taxon>rosids</taxon>
        <taxon>fabids</taxon>
        <taxon>Cucurbitales</taxon>
        <taxon>Cucurbitaceae</taxon>
        <taxon>Benincaseae</taxon>
        <taxon>Cucumis</taxon>
    </lineage>
</organism>
<dbReference type="EMBL" id="CM002922">
    <property type="protein sequence ID" value="KGN65928.1"/>
    <property type="molecule type" value="Genomic_DNA"/>
</dbReference>
<reference evidence="2 3" key="3">
    <citation type="journal article" date="2010" name="BMC Genomics">
        <title>Transcriptome sequencing and comparative analysis of cucumber flowers with different sex types.</title>
        <authorList>
            <person name="Guo S."/>
            <person name="Zheng Y."/>
            <person name="Joung J.G."/>
            <person name="Liu S."/>
            <person name="Zhang Z."/>
            <person name="Crasta O.R."/>
            <person name="Sobral B.W."/>
            <person name="Xu Y."/>
            <person name="Huang S."/>
            <person name="Fei Z."/>
        </authorList>
    </citation>
    <scope>NUCLEOTIDE SEQUENCE [LARGE SCALE GENOMIC DNA]</scope>
    <source>
        <strain evidence="3">cv. 9930</strain>
    </source>
</reference>
<evidence type="ECO:0000313" key="3">
    <source>
        <dbReference type="Proteomes" id="UP000029981"/>
    </source>
</evidence>
<feature type="compositionally biased region" description="Basic and acidic residues" evidence="1">
    <location>
        <begin position="1"/>
        <end position="11"/>
    </location>
</feature>
<evidence type="ECO:0000256" key="1">
    <source>
        <dbReference type="SAM" id="MobiDB-lite"/>
    </source>
</evidence>
<reference evidence="2 3" key="1">
    <citation type="journal article" date="2009" name="Nat. Genet.">
        <title>The genome of the cucumber, Cucumis sativus L.</title>
        <authorList>
            <person name="Huang S."/>
            <person name="Li R."/>
            <person name="Zhang Z."/>
            <person name="Li L."/>
            <person name="Gu X."/>
            <person name="Fan W."/>
            <person name="Lucas W.J."/>
            <person name="Wang X."/>
            <person name="Xie B."/>
            <person name="Ni P."/>
            <person name="Ren Y."/>
            <person name="Zhu H."/>
            <person name="Li J."/>
            <person name="Lin K."/>
            <person name="Jin W."/>
            <person name="Fei Z."/>
            <person name="Li G."/>
            <person name="Staub J."/>
            <person name="Kilian A."/>
            <person name="van der Vossen E.A."/>
            <person name="Wu Y."/>
            <person name="Guo J."/>
            <person name="He J."/>
            <person name="Jia Z."/>
            <person name="Ren Y."/>
            <person name="Tian G."/>
            <person name="Lu Y."/>
            <person name="Ruan J."/>
            <person name="Qian W."/>
            <person name="Wang M."/>
            <person name="Huang Q."/>
            <person name="Li B."/>
            <person name="Xuan Z."/>
            <person name="Cao J."/>
            <person name="Asan"/>
            <person name="Wu Z."/>
            <person name="Zhang J."/>
            <person name="Cai Q."/>
            <person name="Bai Y."/>
            <person name="Zhao B."/>
            <person name="Han Y."/>
            <person name="Li Y."/>
            <person name="Li X."/>
            <person name="Wang S."/>
            <person name="Shi Q."/>
            <person name="Liu S."/>
            <person name="Cho W.K."/>
            <person name="Kim J.Y."/>
            <person name="Xu Y."/>
            <person name="Heller-Uszynska K."/>
            <person name="Miao H."/>
            <person name="Cheng Z."/>
            <person name="Zhang S."/>
            <person name="Wu J."/>
            <person name="Yang Y."/>
            <person name="Kang H."/>
            <person name="Li M."/>
            <person name="Liang H."/>
            <person name="Ren X."/>
            <person name="Shi Z."/>
            <person name="Wen M."/>
            <person name="Jian M."/>
            <person name="Yang H."/>
            <person name="Zhang G."/>
            <person name="Yang Z."/>
            <person name="Chen R."/>
            <person name="Liu S."/>
            <person name="Li J."/>
            <person name="Ma L."/>
            <person name="Liu H."/>
            <person name="Zhou Y."/>
            <person name="Zhao J."/>
            <person name="Fang X."/>
            <person name="Li G."/>
            <person name="Fang L."/>
            <person name="Li Y."/>
            <person name="Liu D."/>
            <person name="Zheng H."/>
            <person name="Zhang Y."/>
            <person name="Qin N."/>
            <person name="Li Z."/>
            <person name="Yang G."/>
            <person name="Yang S."/>
            <person name="Bolund L."/>
            <person name="Kristiansen K."/>
            <person name="Zheng H."/>
            <person name="Li S."/>
            <person name="Zhang X."/>
            <person name="Yang H."/>
            <person name="Wang J."/>
            <person name="Sun R."/>
            <person name="Zhang B."/>
            <person name="Jiang S."/>
            <person name="Wang J."/>
            <person name="Du Y."/>
            <person name="Li S."/>
        </authorList>
    </citation>
    <scope>NUCLEOTIDE SEQUENCE [LARGE SCALE GENOMIC DNA]</scope>
    <source>
        <strain evidence="3">cv. 9930</strain>
    </source>
</reference>
<sequence>MLGSGHDEGMQYKHGSKAYPDDQYGMGTTFRNEESESENEAPRRSRHGEGKKKRRDIYINFERVRGKGSWPRPLPTPNLQLHKHILHFSSYSSLPIGTLIAGFYLSLSTSVVSAWL</sequence>
<feature type="compositionally biased region" description="Basic residues" evidence="1">
    <location>
        <begin position="44"/>
        <end position="54"/>
    </location>
</feature>
<accession>A0A0A0LVW1</accession>
<dbReference type="AlphaFoldDB" id="A0A0A0LVW1"/>
<feature type="region of interest" description="Disordered" evidence="1">
    <location>
        <begin position="1"/>
        <end position="54"/>
    </location>
</feature>
<dbReference type="Proteomes" id="UP000029981">
    <property type="component" value="Chromosome 1"/>
</dbReference>
<gene>
    <name evidence="2" type="ORF">Csa_1G538260</name>
</gene>
<reference evidence="2 3" key="4">
    <citation type="journal article" date="2011" name="BMC Genomics">
        <title>RNA-Seq improves annotation of protein-coding genes in the cucumber genome.</title>
        <authorList>
            <person name="Li Z."/>
            <person name="Zhang Z."/>
            <person name="Yan P."/>
            <person name="Huang S."/>
            <person name="Fei Z."/>
            <person name="Lin K."/>
        </authorList>
    </citation>
    <scope>NUCLEOTIDE SEQUENCE [LARGE SCALE GENOMIC DNA]</scope>
    <source>
        <strain evidence="3">cv. 9930</strain>
    </source>
</reference>
<protein>
    <submittedName>
        <fullName evidence="2">Uncharacterized protein</fullName>
    </submittedName>
</protein>
<name>A0A0A0LVW1_CUCSA</name>
<reference evidence="2 3" key="2">
    <citation type="journal article" date="2009" name="PLoS ONE">
        <title>An integrated genetic and cytogenetic map of the cucumber genome.</title>
        <authorList>
            <person name="Ren Y."/>
            <person name="Zhang Z."/>
            <person name="Liu J."/>
            <person name="Staub J.E."/>
            <person name="Han Y."/>
            <person name="Cheng Z."/>
            <person name="Li X."/>
            <person name="Lu J."/>
            <person name="Miao H."/>
            <person name="Kang H."/>
            <person name="Xie B."/>
            <person name="Gu X."/>
            <person name="Wang X."/>
            <person name="Du Y."/>
            <person name="Jin W."/>
            <person name="Huang S."/>
        </authorList>
    </citation>
    <scope>NUCLEOTIDE SEQUENCE [LARGE SCALE GENOMIC DNA]</scope>
    <source>
        <strain evidence="3">cv. 9930</strain>
    </source>
</reference>
<keyword evidence="3" id="KW-1185">Reference proteome</keyword>